<dbReference type="HOGENOM" id="CLU_2073470_0_0_1"/>
<organism evidence="1 2">
    <name type="scientific">Hydnomerulius pinastri MD-312</name>
    <dbReference type="NCBI Taxonomy" id="994086"/>
    <lineage>
        <taxon>Eukaryota</taxon>
        <taxon>Fungi</taxon>
        <taxon>Dikarya</taxon>
        <taxon>Basidiomycota</taxon>
        <taxon>Agaricomycotina</taxon>
        <taxon>Agaricomycetes</taxon>
        <taxon>Agaricomycetidae</taxon>
        <taxon>Boletales</taxon>
        <taxon>Boletales incertae sedis</taxon>
        <taxon>Leucogyrophana</taxon>
    </lineage>
</organism>
<sequence>MIADDIQKGKKTGWKVMKQNDGYLMRAYMSFKYMPSINLNLTPAHLSTNMINWCEMLDKSSGWYDRGEPFSEVEWKCFDGGSQVLIDYMANTSMVRITAKISSITIRESPSSGLVATS</sequence>
<evidence type="ECO:0000313" key="2">
    <source>
        <dbReference type="Proteomes" id="UP000053820"/>
    </source>
</evidence>
<gene>
    <name evidence="1" type="ORF">HYDPIDRAFT_34694</name>
</gene>
<dbReference type="AlphaFoldDB" id="A0A0C9UXX8"/>
<dbReference type="OrthoDB" id="7777654at2759"/>
<proteinExistence type="predicted"/>
<protein>
    <submittedName>
        <fullName evidence="1">Uncharacterized protein</fullName>
    </submittedName>
</protein>
<name>A0A0C9UXX8_9AGAM</name>
<reference evidence="1 2" key="1">
    <citation type="submission" date="2014-04" db="EMBL/GenBank/DDBJ databases">
        <title>Evolutionary Origins and Diversification of the Mycorrhizal Mutualists.</title>
        <authorList>
            <consortium name="DOE Joint Genome Institute"/>
            <consortium name="Mycorrhizal Genomics Consortium"/>
            <person name="Kohler A."/>
            <person name="Kuo A."/>
            <person name="Nagy L.G."/>
            <person name="Floudas D."/>
            <person name="Copeland A."/>
            <person name="Barry K.W."/>
            <person name="Cichocki N."/>
            <person name="Veneault-Fourrey C."/>
            <person name="LaButti K."/>
            <person name="Lindquist E.A."/>
            <person name="Lipzen A."/>
            <person name="Lundell T."/>
            <person name="Morin E."/>
            <person name="Murat C."/>
            <person name="Riley R."/>
            <person name="Ohm R."/>
            <person name="Sun H."/>
            <person name="Tunlid A."/>
            <person name="Henrissat B."/>
            <person name="Grigoriev I.V."/>
            <person name="Hibbett D.S."/>
            <person name="Martin F."/>
        </authorList>
    </citation>
    <scope>NUCLEOTIDE SEQUENCE [LARGE SCALE GENOMIC DNA]</scope>
    <source>
        <strain evidence="1 2">MD-312</strain>
    </source>
</reference>
<dbReference type="Proteomes" id="UP000053820">
    <property type="component" value="Unassembled WGS sequence"/>
</dbReference>
<keyword evidence="2" id="KW-1185">Reference proteome</keyword>
<dbReference type="EMBL" id="KN840060">
    <property type="protein sequence ID" value="KIJ57894.1"/>
    <property type="molecule type" value="Genomic_DNA"/>
</dbReference>
<accession>A0A0C9UXX8</accession>
<evidence type="ECO:0000313" key="1">
    <source>
        <dbReference type="EMBL" id="KIJ57894.1"/>
    </source>
</evidence>